<reference evidence="1" key="1">
    <citation type="journal article" date="2014" name="Front. Microbiol.">
        <title>High frequency of phylogenetically diverse reductive dehalogenase-homologous genes in deep subseafloor sedimentary metagenomes.</title>
        <authorList>
            <person name="Kawai M."/>
            <person name="Futagami T."/>
            <person name="Toyoda A."/>
            <person name="Takaki Y."/>
            <person name="Nishi S."/>
            <person name="Hori S."/>
            <person name="Arai W."/>
            <person name="Tsubouchi T."/>
            <person name="Morono Y."/>
            <person name="Uchiyama I."/>
            <person name="Ito T."/>
            <person name="Fujiyama A."/>
            <person name="Inagaki F."/>
            <person name="Takami H."/>
        </authorList>
    </citation>
    <scope>NUCLEOTIDE SEQUENCE</scope>
    <source>
        <strain evidence="1">Expedition CK06-06</strain>
    </source>
</reference>
<protein>
    <recommendedName>
        <fullName evidence="2">Sulfatase N-terminal domain-containing protein</fullName>
    </recommendedName>
</protein>
<dbReference type="EMBL" id="BARU01013402">
    <property type="protein sequence ID" value="GAH36437.1"/>
    <property type="molecule type" value="Genomic_DNA"/>
</dbReference>
<accession>X1EV35</accession>
<dbReference type="AlphaFoldDB" id="X1EV35"/>
<comment type="caution">
    <text evidence="1">The sequence shown here is derived from an EMBL/GenBank/DDBJ whole genome shotgun (WGS) entry which is preliminary data.</text>
</comment>
<name>X1EV35_9ZZZZ</name>
<proteinExistence type="predicted"/>
<sequence length="109" mass="12369">MFVYEGNALKSVVKNKYKMHLAPPGQNPVIAAQFFDLTRDPREERPADSIKYGTWAGGPFANMIKQHKALRKRYPDRKPVQGIPYEGIANLRPETHEMVDVFLAGRSAK</sequence>
<organism evidence="1">
    <name type="scientific">marine sediment metagenome</name>
    <dbReference type="NCBI Taxonomy" id="412755"/>
    <lineage>
        <taxon>unclassified sequences</taxon>
        <taxon>metagenomes</taxon>
        <taxon>ecological metagenomes</taxon>
    </lineage>
</organism>
<evidence type="ECO:0000313" key="1">
    <source>
        <dbReference type="EMBL" id="GAH36437.1"/>
    </source>
</evidence>
<gene>
    <name evidence="1" type="ORF">S03H2_24228</name>
</gene>
<evidence type="ECO:0008006" key="2">
    <source>
        <dbReference type="Google" id="ProtNLM"/>
    </source>
</evidence>